<evidence type="ECO:0000313" key="1">
    <source>
        <dbReference type="EMBL" id="KAH3802134.1"/>
    </source>
</evidence>
<proteinExistence type="predicted"/>
<gene>
    <name evidence="1" type="ORF">DPMN_155804</name>
</gene>
<reference evidence="1" key="2">
    <citation type="submission" date="2020-11" db="EMBL/GenBank/DDBJ databases">
        <authorList>
            <person name="McCartney M.A."/>
            <person name="Auch B."/>
            <person name="Kono T."/>
            <person name="Mallez S."/>
            <person name="Becker A."/>
            <person name="Gohl D.M."/>
            <person name="Silverstein K.A.T."/>
            <person name="Koren S."/>
            <person name="Bechman K.B."/>
            <person name="Herman A."/>
            <person name="Abrahante J.E."/>
            <person name="Garbe J."/>
        </authorList>
    </citation>
    <scope>NUCLEOTIDE SEQUENCE</scope>
    <source>
        <strain evidence="1">Duluth1</strain>
        <tissue evidence="1">Whole animal</tissue>
    </source>
</reference>
<name>A0A9D4FMV8_DREPO</name>
<organism evidence="1 2">
    <name type="scientific">Dreissena polymorpha</name>
    <name type="common">Zebra mussel</name>
    <name type="synonym">Mytilus polymorpha</name>
    <dbReference type="NCBI Taxonomy" id="45954"/>
    <lineage>
        <taxon>Eukaryota</taxon>
        <taxon>Metazoa</taxon>
        <taxon>Spiralia</taxon>
        <taxon>Lophotrochozoa</taxon>
        <taxon>Mollusca</taxon>
        <taxon>Bivalvia</taxon>
        <taxon>Autobranchia</taxon>
        <taxon>Heteroconchia</taxon>
        <taxon>Euheterodonta</taxon>
        <taxon>Imparidentia</taxon>
        <taxon>Neoheterodontei</taxon>
        <taxon>Myida</taxon>
        <taxon>Dreissenoidea</taxon>
        <taxon>Dreissenidae</taxon>
        <taxon>Dreissena</taxon>
    </lineage>
</organism>
<accession>A0A9D4FMV8</accession>
<protein>
    <submittedName>
        <fullName evidence="1">Uncharacterized protein</fullName>
    </submittedName>
</protein>
<evidence type="ECO:0000313" key="2">
    <source>
        <dbReference type="Proteomes" id="UP000828390"/>
    </source>
</evidence>
<dbReference type="AlphaFoldDB" id="A0A9D4FMV8"/>
<dbReference type="Proteomes" id="UP000828390">
    <property type="component" value="Unassembled WGS sequence"/>
</dbReference>
<reference evidence="1" key="1">
    <citation type="journal article" date="2019" name="bioRxiv">
        <title>The Genome of the Zebra Mussel, Dreissena polymorpha: A Resource for Invasive Species Research.</title>
        <authorList>
            <person name="McCartney M.A."/>
            <person name="Auch B."/>
            <person name="Kono T."/>
            <person name="Mallez S."/>
            <person name="Zhang Y."/>
            <person name="Obille A."/>
            <person name="Becker A."/>
            <person name="Abrahante J.E."/>
            <person name="Garbe J."/>
            <person name="Badalamenti J.P."/>
            <person name="Herman A."/>
            <person name="Mangelson H."/>
            <person name="Liachko I."/>
            <person name="Sullivan S."/>
            <person name="Sone E.D."/>
            <person name="Koren S."/>
            <person name="Silverstein K.A.T."/>
            <person name="Beckman K.B."/>
            <person name="Gohl D.M."/>
        </authorList>
    </citation>
    <scope>NUCLEOTIDE SEQUENCE</scope>
    <source>
        <strain evidence="1">Duluth1</strain>
        <tissue evidence="1">Whole animal</tissue>
    </source>
</reference>
<comment type="caution">
    <text evidence="1">The sequence shown here is derived from an EMBL/GenBank/DDBJ whole genome shotgun (WGS) entry which is preliminary data.</text>
</comment>
<sequence length="66" mass="7242">MTPVNFKIDTGGECNIIPHDTFRNLKLSSPLEPSPRSKLTSYSGDLIKVIGKVRSPCSHLSDKEDA</sequence>
<keyword evidence="2" id="KW-1185">Reference proteome</keyword>
<dbReference type="EMBL" id="JAIWYP010000007">
    <property type="protein sequence ID" value="KAH3802134.1"/>
    <property type="molecule type" value="Genomic_DNA"/>
</dbReference>